<evidence type="ECO:0000313" key="2">
    <source>
        <dbReference type="Proteomes" id="UP001486565"/>
    </source>
</evidence>
<organism evidence="1 2">
    <name type="scientific">Defluviitalea saccharophila</name>
    <dbReference type="NCBI Taxonomy" id="879970"/>
    <lineage>
        <taxon>Bacteria</taxon>
        <taxon>Bacillati</taxon>
        <taxon>Bacillota</taxon>
        <taxon>Clostridia</taxon>
        <taxon>Lachnospirales</taxon>
        <taxon>Defluviitaleaceae</taxon>
        <taxon>Defluviitalea</taxon>
    </lineage>
</organism>
<sequence>MKKHSLDKIFVSTMVVLSILFSTTGVFADLTTPYRQGFIEGFLMEIGENEVSIEEYDGTLHTLSFDKNPLFAIDTLNASLKDFKAGMEVYATLKNRNISYMEGFSTAAPGYIPEGSKIRTGTIKAIDRNQLIIKLDTGKEETYFTTPATILLKDGKRVSLNTLYVGDRVKLYFDEINTMMVSRIAVQGKSIQVKGLYKGKIAAADVIDEDLTLTDLKLFRNGQWENVSSAKTISYSGDSPIYIGGQEVSPSKLKYYVGNTAYMVVKDFFSSDRVEAMVLKNQYETNYTDTIEEMNWYAQSFELATNHRNLTFNDGTIVIKNGRLVDIYALGPGMDAFIVGDGRIDGMAANVVYIYNEDMNNSNIGQDYLYEGRIDVVFRDSIILRDFALLNKHEWEGFDDTKELYYDEDTMIYDLEEGKIKTPEEFYFEDYAVDEDSDYADDYDLEDWYAYVYTDGDRINAIMVQKNRDSLLRQRVTNGVIGAVPENHQWTGWRVNIINASDWSPRNGQWMARKDAFNLILEEAMIIKDGKIIQADELKPNDRLYIVRDGLEAKVVIVK</sequence>
<proteinExistence type="predicted"/>
<reference evidence="1 2" key="1">
    <citation type="submission" date="2023-03" db="EMBL/GenBank/DDBJ databases">
        <title>Novel Species.</title>
        <authorList>
            <person name="Ma S."/>
        </authorList>
    </citation>
    <scope>NUCLEOTIDE SEQUENCE [LARGE SCALE GENOMIC DNA]</scope>
    <source>
        <strain evidence="1 2">LIND6LT2</strain>
    </source>
</reference>
<protein>
    <recommendedName>
        <fullName evidence="3">S1 motif domain-containing protein</fullName>
    </recommendedName>
</protein>
<name>A0ABZ2Y1E8_9FIRM</name>
<dbReference type="RefSeq" id="WP_341876118.1">
    <property type="nucleotide sequence ID" value="NZ_CP121687.1"/>
</dbReference>
<dbReference type="Proteomes" id="UP001486565">
    <property type="component" value="Chromosome"/>
</dbReference>
<accession>A0ABZ2Y1E8</accession>
<keyword evidence="2" id="KW-1185">Reference proteome</keyword>
<dbReference type="EMBL" id="CP121687">
    <property type="protein sequence ID" value="WZL69112.1"/>
    <property type="molecule type" value="Genomic_DNA"/>
</dbReference>
<evidence type="ECO:0000313" key="1">
    <source>
        <dbReference type="EMBL" id="WZL69112.1"/>
    </source>
</evidence>
<evidence type="ECO:0008006" key="3">
    <source>
        <dbReference type="Google" id="ProtNLM"/>
    </source>
</evidence>
<gene>
    <name evidence="1" type="ORF">QBE51_09915</name>
</gene>